<protein>
    <submittedName>
        <fullName evidence="2">Uncharacterized protein</fullName>
    </submittedName>
</protein>
<keyword evidence="1" id="KW-0812">Transmembrane</keyword>
<evidence type="ECO:0000256" key="1">
    <source>
        <dbReference type="SAM" id="Phobius"/>
    </source>
</evidence>
<feature type="transmembrane region" description="Helical" evidence="1">
    <location>
        <begin position="21"/>
        <end position="44"/>
    </location>
</feature>
<keyword evidence="1" id="KW-1133">Transmembrane helix</keyword>
<gene>
    <name evidence="2" type="ORF">AVDCRST_MAG86-1575</name>
</gene>
<name>A0A6J4V6M2_9DEIN</name>
<organism evidence="2">
    <name type="scientific">uncultured Truepera sp</name>
    <dbReference type="NCBI Taxonomy" id="543023"/>
    <lineage>
        <taxon>Bacteria</taxon>
        <taxon>Thermotogati</taxon>
        <taxon>Deinococcota</taxon>
        <taxon>Deinococci</taxon>
        <taxon>Trueperales</taxon>
        <taxon>Trueperaceae</taxon>
        <taxon>Truepera</taxon>
        <taxon>environmental samples</taxon>
    </lineage>
</organism>
<dbReference type="EMBL" id="CADCWP010000113">
    <property type="protein sequence ID" value="CAA9570149.1"/>
    <property type="molecule type" value="Genomic_DNA"/>
</dbReference>
<dbReference type="AlphaFoldDB" id="A0A6J4V6M2"/>
<keyword evidence="1" id="KW-0472">Membrane</keyword>
<feature type="transmembrane region" description="Helical" evidence="1">
    <location>
        <begin position="228"/>
        <end position="250"/>
    </location>
</feature>
<feature type="transmembrane region" description="Helical" evidence="1">
    <location>
        <begin position="170"/>
        <end position="191"/>
    </location>
</feature>
<sequence>MQQELGRTTFGQVGIQKRDKDLWSLGVLPVMMVGAVSGIVGLYWDVAWHVDKGRDSFFTPPHNFLYGAIAIVLLMSVVALVRDRRDTPLHLPIGRLRLHPGVLIVAVGAALELFFAPADELWHRLFGPDATLWAPMHLVGLTGLTLAAFGSLVSAWVETRLATEPARKRLFALVTLFFAAILLAWSAVLMAEFEFYIQVFPTFWHPLLLTGLPAFTLVLMARLRPLPWAATLTALGFGALRLLLAVFLMGTSALDLAGDTRPLIPVFILAGLAADLLVSRLPAWAVGLAVGATSLLTNWFLVGTVGLMSWHRGALLVGVPLGLLLACVLGVLGSLAAKALAPKPEART</sequence>
<feature type="transmembrane region" description="Helical" evidence="1">
    <location>
        <begin position="285"/>
        <end position="308"/>
    </location>
</feature>
<feature type="transmembrane region" description="Helical" evidence="1">
    <location>
        <begin position="203"/>
        <end position="221"/>
    </location>
</feature>
<proteinExistence type="predicted"/>
<feature type="transmembrane region" description="Helical" evidence="1">
    <location>
        <begin position="138"/>
        <end position="158"/>
    </location>
</feature>
<reference evidence="2" key="1">
    <citation type="submission" date="2020-02" db="EMBL/GenBank/DDBJ databases">
        <authorList>
            <person name="Meier V. D."/>
        </authorList>
    </citation>
    <scope>NUCLEOTIDE SEQUENCE</scope>
    <source>
        <strain evidence="2">AVDCRST_MAG86</strain>
    </source>
</reference>
<evidence type="ECO:0000313" key="2">
    <source>
        <dbReference type="EMBL" id="CAA9570149.1"/>
    </source>
</evidence>
<feature type="transmembrane region" description="Helical" evidence="1">
    <location>
        <begin position="64"/>
        <end position="81"/>
    </location>
</feature>
<feature type="transmembrane region" description="Helical" evidence="1">
    <location>
        <begin position="314"/>
        <end position="337"/>
    </location>
</feature>
<feature type="transmembrane region" description="Helical" evidence="1">
    <location>
        <begin position="101"/>
        <end position="118"/>
    </location>
</feature>
<accession>A0A6J4V6M2</accession>